<gene>
    <name evidence="7" type="primary">tar</name>
    <name evidence="7" type="ORF">Maq22A_1p38450</name>
</gene>
<geneLocation type="plasmid" evidence="7">
    <name>pMaq22A_1p</name>
</geneLocation>
<accession>A0A1Y0Z929</accession>
<dbReference type="GO" id="GO:0007165">
    <property type="term" value="P:signal transduction"/>
    <property type="evidence" value="ECO:0007669"/>
    <property type="project" value="UniProtKB-KW"/>
</dbReference>
<sequence length="469" mass="48001">MRVRKEYEPLISSSEERVIYDHYAIRWDEYLRELEPIISAAEAGGREKALRLLANGIRAVQLGREMGDLLQQDVALNKRGADTAAQASLVGVDRAVKAAYFAMVVAVVASLGAMLFSLFGLARPLANMTAAMRRLASGDAAVAVPGIERQDEIGAMAGAVQVFKDNLIRTGELEKETALARAGAEAQRKAAMQQTADRFEQAVGGIIASVTASASELQGTAQTMAGTAQETAAQSTTVAAAAEEASSNVNTVAAAAEELGSSVQEIARQISGSAPMAQAAVQEAERTGALVRELSAAAAKIGEVVDLISGIAGQTNLLALNATIEVARAGEAGRGFAVVAAEVKELANQTGRATQDIATQIGRIQGSTGQAVAAIGSIGGRIEEMARVATGIAAAVEEQGAATQEIVRNVSQAAAGTGEVTSSIVGVASAAEVTGSAPGRVLVSASDLSQQSESLRCALGGFLKSLRAA</sequence>
<dbReference type="Gene3D" id="1.10.287.950">
    <property type="entry name" value="Methyl-accepting chemotaxis protein"/>
    <property type="match status" value="1"/>
</dbReference>
<keyword evidence="4" id="KW-0472">Membrane</keyword>
<evidence type="ECO:0000313" key="7">
    <source>
        <dbReference type="EMBL" id="BAR47318.1"/>
    </source>
</evidence>
<dbReference type="InterPro" id="IPR004089">
    <property type="entry name" value="MCPsignal_dom"/>
</dbReference>
<organism evidence="7 9">
    <name type="scientific">Methylobacterium aquaticum</name>
    <dbReference type="NCBI Taxonomy" id="270351"/>
    <lineage>
        <taxon>Bacteria</taxon>
        <taxon>Pseudomonadati</taxon>
        <taxon>Pseudomonadota</taxon>
        <taxon>Alphaproteobacteria</taxon>
        <taxon>Hyphomicrobiales</taxon>
        <taxon>Methylobacteriaceae</taxon>
        <taxon>Methylobacterium</taxon>
    </lineage>
</organism>
<keyword evidence="4" id="KW-1133">Transmembrane helix</keyword>
<protein>
    <submittedName>
        <fullName evidence="7">Methyl-accepting chemotaxis protein</fullName>
    </submittedName>
</protein>
<evidence type="ECO:0000259" key="6">
    <source>
        <dbReference type="PROSITE" id="PS50885"/>
    </source>
</evidence>
<dbReference type="AlphaFoldDB" id="A0A1Y0Z929"/>
<reference evidence="7 9" key="2">
    <citation type="journal article" date="2015" name="Genome Announc.">
        <title>Complete Genome Sequence of Methylobacterium aquaticum Strain 22A, Isolated from Racomitrium japonicum Moss.</title>
        <authorList>
            <person name="Tani A."/>
            <person name="Ogura Y."/>
            <person name="Hayashi T."/>
            <person name="Kimbara K."/>
        </authorList>
    </citation>
    <scope>NUCLEOTIDE SEQUENCE [LARGE SCALE GENOMIC DNA]</scope>
    <source>
        <strain evidence="7 9">MA-22A</strain>
        <plasmid evidence="9">Plasmid pMaq22A_1p DNA</plasmid>
        <plasmid evidence="7">pMaq22A_1p</plasmid>
    </source>
</reference>
<proteinExistence type="inferred from homology"/>
<dbReference type="RefSeq" id="WP_082742906.1">
    <property type="nucleotide sequence ID" value="NZ_AP014705.1"/>
</dbReference>
<keyword evidence="1 3" id="KW-0807">Transducer</keyword>
<dbReference type="PANTHER" id="PTHR32089:SF112">
    <property type="entry name" value="LYSOZYME-LIKE PROTEIN-RELATED"/>
    <property type="match status" value="1"/>
</dbReference>
<dbReference type="Pfam" id="PF00015">
    <property type="entry name" value="MCPsignal"/>
    <property type="match status" value="1"/>
</dbReference>
<dbReference type="PANTHER" id="PTHR32089">
    <property type="entry name" value="METHYL-ACCEPTING CHEMOTAXIS PROTEIN MCPB"/>
    <property type="match status" value="1"/>
</dbReference>
<dbReference type="PROSITE" id="PS50111">
    <property type="entry name" value="CHEMOTAXIS_TRANSDUC_2"/>
    <property type="match status" value="1"/>
</dbReference>
<dbReference type="SUPFAM" id="SSF58104">
    <property type="entry name" value="Methyl-accepting chemotaxis protein (MCP) signaling domain"/>
    <property type="match status" value="1"/>
</dbReference>
<dbReference type="GO" id="GO:0016020">
    <property type="term" value="C:membrane"/>
    <property type="evidence" value="ECO:0007669"/>
    <property type="project" value="InterPro"/>
</dbReference>
<evidence type="ECO:0000259" key="5">
    <source>
        <dbReference type="PROSITE" id="PS50111"/>
    </source>
</evidence>
<evidence type="ECO:0000256" key="4">
    <source>
        <dbReference type="SAM" id="Phobius"/>
    </source>
</evidence>
<reference evidence="9" key="3">
    <citation type="submission" date="2015-01" db="EMBL/GenBank/DDBJ databases">
        <title>Complete genome sequence of Methylobacterium aquaticum strain 22A.</title>
        <authorList>
            <person name="Tani A."/>
            <person name="Ogura Y."/>
            <person name="Hayashi T."/>
        </authorList>
    </citation>
    <scope>NUCLEOTIDE SEQUENCE [LARGE SCALE GENOMIC DNA]</scope>
    <source>
        <strain evidence="9">MA-22A</strain>
        <plasmid evidence="9">Plasmid pMaq22A_1p DNA</plasmid>
    </source>
</reference>
<dbReference type="OrthoDB" id="3289104at2"/>
<dbReference type="PROSITE" id="PS50885">
    <property type="entry name" value="HAMP"/>
    <property type="match status" value="1"/>
</dbReference>
<geneLocation type="plasmid" evidence="9">
    <name>pMaq22A_1p DNA</name>
</geneLocation>
<dbReference type="SMART" id="SM00304">
    <property type="entry name" value="HAMP"/>
    <property type="match status" value="1"/>
</dbReference>
<dbReference type="EMBL" id="AP014705">
    <property type="protein sequence ID" value="BAR47318.1"/>
    <property type="molecule type" value="Genomic_DNA"/>
</dbReference>
<keyword evidence="7" id="KW-0614">Plasmid</keyword>
<evidence type="ECO:0000313" key="8">
    <source>
        <dbReference type="EMBL" id="BAX51338.1"/>
    </source>
</evidence>
<evidence type="ECO:0000256" key="2">
    <source>
        <dbReference type="ARBA" id="ARBA00029447"/>
    </source>
</evidence>
<dbReference type="InterPro" id="IPR003660">
    <property type="entry name" value="HAMP_dom"/>
</dbReference>
<feature type="domain" description="Methyl-accepting transducer" evidence="5">
    <location>
        <begin position="206"/>
        <end position="435"/>
    </location>
</feature>
<evidence type="ECO:0000256" key="1">
    <source>
        <dbReference type="ARBA" id="ARBA00023224"/>
    </source>
</evidence>
<comment type="similarity">
    <text evidence="2">Belongs to the methyl-accepting chemotaxis (MCP) protein family.</text>
</comment>
<reference evidence="8" key="1">
    <citation type="submission" date="2014-05" db="EMBL/GenBank/DDBJ databases">
        <title>Chemotaxis proteins in Methylobacterium aquaticum strain 22A.</title>
        <authorList>
            <person name="Tani A."/>
        </authorList>
    </citation>
    <scope>NUCLEOTIDE SEQUENCE</scope>
    <source>
        <strain evidence="8">22A</strain>
    </source>
</reference>
<evidence type="ECO:0000256" key="3">
    <source>
        <dbReference type="PROSITE-ProRule" id="PRU00284"/>
    </source>
</evidence>
<name>A0A1Y0Z929_9HYPH</name>
<dbReference type="CDD" id="cd06225">
    <property type="entry name" value="HAMP"/>
    <property type="match status" value="1"/>
</dbReference>
<evidence type="ECO:0000313" key="9">
    <source>
        <dbReference type="Proteomes" id="UP000061432"/>
    </source>
</evidence>
<keyword evidence="4" id="KW-0812">Transmembrane</keyword>
<dbReference type="KEGG" id="maqu:Maq22A_1p38450"/>
<dbReference type="EMBL" id="AB935124">
    <property type="protein sequence ID" value="BAX51338.1"/>
    <property type="molecule type" value="Genomic_DNA"/>
</dbReference>
<dbReference type="SMART" id="SM00283">
    <property type="entry name" value="MA"/>
    <property type="match status" value="1"/>
</dbReference>
<feature type="transmembrane region" description="Helical" evidence="4">
    <location>
        <begin position="98"/>
        <end position="122"/>
    </location>
</feature>
<dbReference type="Proteomes" id="UP000061432">
    <property type="component" value="Plasmid pMaq22A_1p"/>
</dbReference>
<feature type="domain" description="HAMP" evidence="6">
    <location>
        <begin position="119"/>
        <end position="172"/>
    </location>
</feature>
<dbReference type="Pfam" id="PF00672">
    <property type="entry name" value="HAMP"/>
    <property type="match status" value="1"/>
</dbReference>
<dbReference type="Gene3D" id="1.10.8.500">
    <property type="entry name" value="HAMP domain in histidine kinase"/>
    <property type="match status" value="1"/>
</dbReference>